<evidence type="ECO:0000313" key="2">
    <source>
        <dbReference type="Proteomes" id="UP001367508"/>
    </source>
</evidence>
<reference evidence="1 2" key="1">
    <citation type="submission" date="2024-01" db="EMBL/GenBank/DDBJ databases">
        <title>The genomes of 5 underutilized Papilionoideae crops provide insights into root nodulation and disease resistanc.</title>
        <authorList>
            <person name="Jiang F."/>
        </authorList>
    </citation>
    <scope>NUCLEOTIDE SEQUENCE [LARGE SCALE GENOMIC DNA]</scope>
    <source>
        <strain evidence="1">LVBAO_FW01</strain>
        <tissue evidence="1">Leaves</tissue>
    </source>
</reference>
<comment type="caution">
    <text evidence="1">The sequence shown here is derived from an EMBL/GenBank/DDBJ whole genome shotgun (WGS) entry which is preliminary data.</text>
</comment>
<sequence>MPSLLLYCMICCAVSIFLSEKAWFYMLGAISSCNTMMMTMIIKRIMICVILLNPLYWAEVACAFTLCEDLVKGEGNRKRQSRKSKVDSCVTLIERKRICLPSALLFLLAPASSSVLGTKCILN</sequence>
<keyword evidence="2" id="KW-1185">Reference proteome</keyword>
<name>A0AAN9R1R4_CANGL</name>
<dbReference type="Proteomes" id="UP001367508">
    <property type="component" value="Unassembled WGS sequence"/>
</dbReference>
<dbReference type="EMBL" id="JAYMYQ010000001">
    <property type="protein sequence ID" value="KAK7358940.1"/>
    <property type="molecule type" value="Genomic_DNA"/>
</dbReference>
<evidence type="ECO:0000313" key="1">
    <source>
        <dbReference type="EMBL" id="KAK7358940.1"/>
    </source>
</evidence>
<proteinExistence type="predicted"/>
<accession>A0AAN9R1R4</accession>
<gene>
    <name evidence="1" type="ORF">VNO77_00881</name>
</gene>
<organism evidence="1 2">
    <name type="scientific">Canavalia gladiata</name>
    <name type="common">Sword bean</name>
    <name type="synonym">Dolichos gladiatus</name>
    <dbReference type="NCBI Taxonomy" id="3824"/>
    <lineage>
        <taxon>Eukaryota</taxon>
        <taxon>Viridiplantae</taxon>
        <taxon>Streptophyta</taxon>
        <taxon>Embryophyta</taxon>
        <taxon>Tracheophyta</taxon>
        <taxon>Spermatophyta</taxon>
        <taxon>Magnoliopsida</taxon>
        <taxon>eudicotyledons</taxon>
        <taxon>Gunneridae</taxon>
        <taxon>Pentapetalae</taxon>
        <taxon>rosids</taxon>
        <taxon>fabids</taxon>
        <taxon>Fabales</taxon>
        <taxon>Fabaceae</taxon>
        <taxon>Papilionoideae</taxon>
        <taxon>50 kb inversion clade</taxon>
        <taxon>NPAAA clade</taxon>
        <taxon>indigoferoid/millettioid clade</taxon>
        <taxon>Phaseoleae</taxon>
        <taxon>Canavalia</taxon>
    </lineage>
</organism>
<protein>
    <submittedName>
        <fullName evidence="1">Uncharacterized protein</fullName>
    </submittedName>
</protein>
<dbReference type="AlphaFoldDB" id="A0AAN9R1R4"/>